<name>A0AAD5MSH9_PARTN</name>
<protein>
    <submittedName>
        <fullName evidence="1">Uncharacterized protein</fullName>
    </submittedName>
</protein>
<comment type="caution">
    <text evidence="1">The sequence shown here is derived from an EMBL/GenBank/DDBJ whole genome shotgun (WGS) entry which is preliminary data.</text>
</comment>
<dbReference type="AlphaFoldDB" id="A0AAD5MSH9"/>
<proteinExistence type="predicted"/>
<gene>
    <name evidence="1" type="ORF">KIN20_005230</name>
</gene>
<accession>A0AAD5MSH9</accession>
<sequence>MRDHSNEFSNDKDLVKQAEKFRYRDIGEVEMTGQRSSIAIIDVYEMLESLDLILMNESQPMVTGKKLRPISLMNTMMEIYIRPVASSGRYRNISLDYRRHLANDDTVNQDYQRKSSSPDGRWSVTKCLQHNGTMRCRRREIISSTFTSKKEGLTINVQVK</sequence>
<evidence type="ECO:0000313" key="1">
    <source>
        <dbReference type="EMBL" id="KAJ1349634.1"/>
    </source>
</evidence>
<dbReference type="Proteomes" id="UP001196413">
    <property type="component" value="Unassembled WGS sequence"/>
</dbReference>
<evidence type="ECO:0000313" key="2">
    <source>
        <dbReference type="Proteomes" id="UP001196413"/>
    </source>
</evidence>
<keyword evidence="2" id="KW-1185">Reference proteome</keyword>
<reference evidence="1" key="1">
    <citation type="submission" date="2021-06" db="EMBL/GenBank/DDBJ databases">
        <title>Parelaphostrongylus tenuis whole genome reference sequence.</title>
        <authorList>
            <person name="Garwood T.J."/>
            <person name="Larsen P.A."/>
            <person name="Fountain-Jones N.M."/>
            <person name="Garbe J.R."/>
            <person name="Macchietto M.G."/>
            <person name="Kania S.A."/>
            <person name="Gerhold R.W."/>
            <person name="Richards J.E."/>
            <person name="Wolf T.M."/>
        </authorList>
    </citation>
    <scope>NUCLEOTIDE SEQUENCE</scope>
    <source>
        <strain evidence="1">MNPRO001-30</strain>
        <tissue evidence="1">Meninges</tissue>
    </source>
</reference>
<dbReference type="EMBL" id="JAHQIW010000706">
    <property type="protein sequence ID" value="KAJ1349634.1"/>
    <property type="molecule type" value="Genomic_DNA"/>
</dbReference>
<organism evidence="1 2">
    <name type="scientific">Parelaphostrongylus tenuis</name>
    <name type="common">Meningeal worm</name>
    <dbReference type="NCBI Taxonomy" id="148309"/>
    <lineage>
        <taxon>Eukaryota</taxon>
        <taxon>Metazoa</taxon>
        <taxon>Ecdysozoa</taxon>
        <taxon>Nematoda</taxon>
        <taxon>Chromadorea</taxon>
        <taxon>Rhabditida</taxon>
        <taxon>Rhabditina</taxon>
        <taxon>Rhabditomorpha</taxon>
        <taxon>Strongyloidea</taxon>
        <taxon>Metastrongylidae</taxon>
        <taxon>Parelaphostrongylus</taxon>
    </lineage>
</organism>